<dbReference type="GO" id="GO:0004805">
    <property type="term" value="F:trehalose-phosphatase activity"/>
    <property type="evidence" value="ECO:0007669"/>
    <property type="project" value="UniProtKB-EC"/>
</dbReference>
<dbReference type="RefSeq" id="WP_269308605.1">
    <property type="nucleotide sequence ID" value="NZ_CP098242.1"/>
</dbReference>
<dbReference type="SUPFAM" id="SSF56784">
    <property type="entry name" value="HAD-like"/>
    <property type="match status" value="1"/>
</dbReference>
<accession>A0A9E9LYJ4</accession>
<dbReference type="GO" id="GO:0046872">
    <property type="term" value="F:metal ion binding"/>
    <property type="evidence" value="ECO:0007669"/>
    <property type="project" value="UniProtKB-KW"/>
</dbReference>
<dbReference type="InterPro" id="IPR036412">
    <property type="entry name" value="HAD-like_sf"/>
</dbReference>
<evidence type="ECO:0000256" key="1">
    <source>
        <dbReference type="ARBA" id="ARBA00022801"/>
    </source>
</evidence>
<keyword evidence="1 2" id="KW-0378">Hydrolase</keyword>
<dbReference type="EC" id="3.1.3.12" evidence="2"/>
<evidence type="ECO:0000313" key="4">
    <source>
        <dbReference type="Proteomes" id="UP001156215"/>
    </source>
</evidence>
<comment type="cofactor">
    <cofactor evidence="2">
        <name>Mg(2+)</name>
        <dbReference type="ChEBI" id="CHEBI:18420"/>
    </cofactor>
</comment>
<dbReference type="Gene3D" id="3.30.70.1020">
    <property type="entry name" value="Trehalose-6-phosphate phosphatase related protein, domain 2"/>
    <property type="match status" value="1"/>
</dbReference>
<dbReference type="InterPro" id="IPR003337">
    <property type="entry name" value="Trehalose_PPase"/>
</dbReference>
<sequence length="261" mass="28738">MNSIFSQKGKEQLDKIIKKGVLCAFDFDGTLAPIVSQPDDARLPDAIGKRMATLTQLTPVAILTGRAIDDITPRLTFTPAYLIGNHGLEGIPGWEKYSSMYRDLCARWDSTLRETLPGWSGNDSGIDIENKTYSLAVHYRHAADPDKTGKALLPFLKKAAPDALIVPGKYMVSLVPPDAPNKGIALNELMTISQAPSVLYAGDDITDEDVFKLKRKDLVSIHVEKSPASAAPWYIETHEDMIKLLDDLINRLQSFKATRTG</sequence>
<dbReference type="Proteomes" id="UP001156215">
    <property type="component" value="Chromosome"/>
</dbReference>
<dbReference type="KEGG" id="ovb:NB640_10245"/>
<name>A0A9E9LYJ4_9BURK</name>
<reference evidence="3" key="1">
    <citation type="journal article" date="2022" name="Front. Microbiol.">
        <title>New perspectives on an old grouping: The genomic and phenotypic variability of Oxalobacter formigenes and the implications for calcium oxalate stone prevention.</title>
        <authorList>
            <person name="Chmiel J.A."/>
            <person name="Carr C."/>
            <person name="Stuivenberg G.A."/>
            <person name="Venema R."/>
            <person name="Chanyi R.M."/>
            <person name="Al K.F."/>
            <person name="Giguere D."/>
            <person name="Say H."/>
            <person name="Akouris P.P."/>
            <person name="Dominguez Romero S.A."/>
            <person name="Kwong A."/>
            <person name="Tai V."/>
            <person name="Koval S.F."/>
            <person name="Razvi H."/>
            <person name="Bjazevic J."/>
            <person name="Burton J.P."/>
        </authorList>
    </citation>
    <scope>NUCLEOTIDE SEQUENCE</scope>
    <source>
        <strain evidence="3">WoOx3</strain>
    </source>
</reference>
<proteinExistence type="inferred from homology"/>
<dbReference type="EMBL" id="CP098242">
    <property type="protein sequence ID" value="WAW09603.1"/>
    <property type="molecule type" value="Genomic_DNA"/>
</dbReference>
<comment type="catalytic activity">
    <reaction evidence="2">
        <text>alpha,alpha-trehalose 6-phosphate + H2O = alpha,alpha-trehalose + phosphate</text>
        <dbReference type="Rhea" id="RHEA:23420"/>
        <dbReference type="ChEBI" id="CHEBI:15377"/>
        <dbReference type="ChEBI" id="CHEBI:16551"/>
        <dbReference type="ChEBI" id="CHEBI:43474"/>
        <dbReference type="ChEBI" id="CHEBI:58429"/>
        <dbReference type="EC" id="3.1.3.12"/>
    </reaction>
</comment>
<dbReference type="GO" id="GO:0005992">
    <property type="term" value="P:trehalose biosynthetic process"/>
    <property type="evidence" value="ECO:0007669"/>
    <property type="project" value="InterPro"/>
</dbReference>
<protein>
    <recommendedName>
        <fullName evidence="2">Trehalose 6-phosphate phosphatase</fullName>
        <ecNumber evidence="2">3.1.3.12</ecNumber>
    </recommendedName>
</protein>
<comment type="function">
    <text evidence="2">Removes the phosphate from trehalose 6-phosphate to produce free trehalose.</text>
</comment>
<evidence type="ECO:0000256" key="2">
    <source>
        <dbReference type="RuleBase" id="RU361117"/>
    </source>
</evidence>
<dbReference type="NCBIfam" id="TIGR00685">
    <property type="entry name" value="T6PP"/>
    <property type="match status" value="1"/>
</dbReference>
<dbReference type="Pfam" id="PF02358">
    <property type="entry name" value="Trehalose_PPase"/>
    <property type="match status" value="1"/>
</dbReference>
<comment type="pathway">
    <text evidence="2">Glycan biosynthesis; trehalose biosynthesis.</text>
</comment>
<organism evidence="3 4">
    <name type="scientific">Oxalobacter vibrioformis</name>
    <dbReference type="NCBI Taxonomy" id="933080"/>
    <lineage>
        <taxon>Bacteria</taxon>
        <taxon>Pseudomonadati</taxon>
        <taxon>Pseudomonadota</taxon>
        <taxon>Betaproteobacteria</taxon>
        <taxon>Burkholderiales</taxon>
        <taxon>Oxalobacteraceae</taxon>
        <taxon>Oxalobacter</taxon>
    </lineage>
</organism>
<dbReference type="PANTHER" id="PTHR43768:SF3">
    <property type="entry name" value="TREHALOSE 6-PHOSPHATE PHOSPHATASE"/>
    <property type="match status" value="1"/>
</dbReference>
<dbReference type="PANTHER" id="PTHR43768">
    <property type="entry name" value="TREHALOSE 6-PHOSPHATE PHOSPHATASE"/>
    <property type="match status" value="1"/>
</dbReference>
<keyword evidence="2" id="KW-0460">Magnesium</keyword>
<dbReference type="AlphaFoldDB" id="A0A9E9LYJ4"/>
<gene>
    <name evidence="3" type="primary">otsB</name>
    <name evidence="3" type="ORF">NB640_10245</name>
</gene>
<dbReference type="Gene3D" id="3.40.50.1000">
    <property type="entry name" value="HAD superfamily/HAD-like"/>
    <property type="match status" value="1"/>
</dbReference>
<dbReference type="InterPro" id="IPR044651">
    <property type="entry name" value="OTSB-like"/>
</dbReference>
<dbReference type="InterPro" id="IPR023214">
    <property type="entry name" value="HAD_sf"/>
</dbReference>
<evidence type="ECO:0000313" key="3">
    <source>
        <dbReference type="EMBL" id="WAW09603.1"/>
    </source>
</evidence>
<keyword evidence="4" id="KW-1185">Reference proteome</keyword>
<keyword evidence="2" id="KW-0479">Metal-binding</keyword>
<comment type="similarity">
    <text evidence="2">Belongs to the trehalose phosphatase family.</text>
</comment>